<dbReference type="Proteomes" id="UP001206595">
    <property type="component" value="Unassembled WGS sequence"/>
</dbReference>
<dbReference type="SUPFAM" id="SSF54277">
    <property type="entry name" value="CAD &amp; PB1 domains"/>
    <property type="match status" value="1"/>
</dbReference>
<sequence length="178" mass="20171">MYSVQSHSPWLISNDHWIPNTPDDQNSIDAPVIITTTTSPDLYRQHSLSVNTDDLLRSPDSSSERPHSPGAFTYSSSPSSVSYMTQSPERGKQRLHISHQDKDGNNDTRIMMFSPDEDKFSSLITRIQHKLNDPTINRLKYLSRDGIEIVVGDDEDLEVALYLEVITQESRAAHFQKA</sequence>
<organism evidence="2 3">
    <name type="scientific">Umbelopsis ramanniana AG</name>
    <dbReference type="NCBI Taxonomy" id="1314678"/>
    <lineage>
        <taxon>Eukaryota</taxon>
        <taxon>Fungi</taxon>
        <taxon>Fungi incertae sedis</taxon>
        <taxon>Mucoromycota</taxon>
        <taxon>Mucoromycotina</taxon>
        <taxon>Umbelopsidomycetes</taxon>
        <taxon>Umbelopsidales</taxon>
        <taxon>Umbelopsidaceae</taxon>
        <taxon>Umbelopsis</taxon>
    </lineage>
</organism>
<dbReference type="EMBL" id="MU620917">
    <property type="protein sequence ID" value="KAI8579830.1"/>
    <property type="molecule type" value="Genomic_DNA"/>
</dbReference>
<comment type="caution">
    <text evidence="2">The sequence shown here is derived from an EMBL/GenBank/DDBJ whole genome shotgun (WGS) entry which is preliminary data.</text>
</comment>
<protein>
    <recommendedName>
        <fullName evidence="4">PB1 domain-containing protein</fullName>
    </recommendedName>
</protein>
<evidence type="ECO:0000256" key="1">
    <source>
        <dbReference type="SAM" id="MobiDB-lite"/>
    </source>
</evidence>
<dbReference type="GeneID" id="75914291"/>
<evidence type="ECO:0000313" key="3">
    <source>
        <dbReference type="Proteomes" id="UP001206595"/>
    </source>
</evidence>
<name>A0AAD5EBG1_UMBRA</name>
<keyword evidence="3" id="KW-1185">Reference proteome</keyword>
<gene>
    <name evidence="2" type="ORF">K450DRAFT_240543</name>
</gene>
<dbReference type="CDD" id="cd05992">
    <property type="entry name" value="PB1"/>
    <property type="match status" value="1"/>
</dbReference>
<reference evidence="2" key="2">
    <citation type="journal article" date="2022" name="Proc. Natl. Acad. Sci. U.S.A.">
        <title>Diploid-dominant life cycles characterize the early evolution of Fungi.</title>
        <authorList>
            <person name="Amses K.R."/>
            <person name="Simmons D.R."/>
            <person name="Longcore J.E."/>
            <person name="Mondo S.J."/>
            <person name="Seto K."/>
            <person name="Jeronimo G.H."/>
            <person name="Bonds A.E."/>
            <person name="Quandt C.A."/>
            <person name="Davis W.J."/>
            <person name="Chang Y."/>
            <person name="Federici B.A."/>
            <person name="Kuo A."/>
            <person name="LaButti K."/>
            <person name="Pangilinan J."/>
            <person name="Andreopoulos W."/>
            <person name="Tritt A."/>
            <person name="Riley R."/>
            <person name="Hundley H."/>
            <person name="Johnson J."/>
            <person name="Lipzen A."/>
            <person name="Barry K."/>
            <person name="Lang B.F."/>
            <person name="Cuomo C.A."/>
            <person name="Buchler N.E."/>
            <person name="Grigoriev I.V."/>
            <person name="Spatafora J.W."/>
            <person name="Stajich J.E."/>
            <person name="James T.Y."/>
        </authorList>
    </citation>
    <scope>NUCLEOTIDE SEQUENCE</scope>
    <source>
        <strain evidence="2">AG</strain>
    </source>
</reference>
<evidence type="ECO:0008006" key="4">
    <source>
        <dbReference type="Google" id="ProtNLM"/>
    </source>
</evidence>
<evidence type="ECO:0000313" key="2">
    <source>
        <dbReference type="EMBL" id="KAI8579830.1"/>
    </source>
</evidence>
<dbReference type="Gene3D" id="3.10.20.90">
    <property type="entry name" value="Phosphatidylinositol 3-kinase Catalytic Subunit, Chain A, domain 1"/>
    <property type="match status" value="1"/>
</dbReference>
<feature type="compositionally biased region" description="Basic and acidic residues" evidence="1">
    <location>
        <begin position="54"/>
        <end position="67"/>
    </location>
</feature>
<dbReference type="AlphaFoldDB" id="A0AAD5EBG1"/>
<accession>A0AAD5EBG1</accession>
<feature type="region of interest" description="Disordered" evidence="1">
    <location>
        <begin position="52"/>
        <end position="107"/>
    </location>
</feature>
<reference evidence="2" key="1">
    <citation type="submission" date="2021-06" db="EMBL/GenBank/DDBJ databases">
        <authorList>
            <consortium name="DOE Joint Genome Institute"/>
            <person name="Mondo S.J."/>
            <person name="Amses K.R."/>
            <person name="Simmons D.R."/>
            <person name="Longcore J.E."/>
            <person name="Seto K."/>
            <person name="Alves G.H."/>
            <person name="Bonds A.E."/>
            <person name="Quandt C.A."/>
            <person name="Davis W.J."/>
            <person name="Chang Y."/>
            <person name="Letcher P.M."/>
            <person name="Powell M.J."/>
            <person name="Kuo A."/>
            <person name="Labutti K."/>
            <person name="Pangilinan J."/>
            <person name="Andreopoulos W."/>
            <person name="Tritt A."/>
            <person name="Riley R."/>
            <person name="Hundley H."/>
            <person name="Johnson J."/>
            <person name="Lipzen A."/>
            <person name="Barry K."/>
            <person name="Berbee M.L."/>
            <person name="Buchler N.E."/>
            <person name="Grigoriev I.V."/>
            <person name="Spatafora J.W."/>
            <person name="Stajich J.E."/>
            <person name="James T.Y."/>
        </authorList>
    </citation>
    <scope>NUCLEOTIDE SEQUENCE</scope>
    <source>
        <strain evidence="2">AG</strain>
    </source>
</reference>
<dbReference type="RefSeq" id="XP_051444834.1">
    <property type="nucleotide sequence ID" value="XM_051588946.1"/>
</dbReference>
<proteinExistence type="predicted"/>